<keyword evidence="1" id="KW-0378">Hydrolase</keyword>
<dbReference type="GO" id="GO:0047617">
    <property type="term" value="F:fatty acyl-CoA hydrolase activity"/>
    <property type="evidence" value="ECO:0007669"/>
    <property type="project" value="TreeGrafter"/>
</dbReference>
<dbReference type="Pfam" id="PF13279">
    <property type="entry name" value="4HBT_2"/>
    <property type="match status" value="1"/>
</dbReference>
<dbReference type="SUPFAM" id="SSF54637">
    <property type="entry name" value="Thioesterase/thiol ester dehydrase-isomerase"/>
    <property type="match status" value="1"/>
</dbReference>
<evidence type="ECO:0000313" key="1">
    <source>
        <dbReference type="EMBL" id="MBB3022746.1"/>
    </source>
</evidence>
<dbReference type="PANTHER" id="PTHR31793">
    <property type="entry name" value="4-HYDROXYBENZOYL-COA THIOESTERASE FAMILY MEMBER"/>
    <property type="match status" value="1"/>
</dbReference>
<reference evidence="1 2" key="1">
    <citation type="submission" date="2020-08" db="EMBL/GenBank/DDBJ databases">
        <title>Sequencing the genomes of 1000 actinobacteria strains.</title>
        <authorList>
            <person name="Klenk H.-P."/>
        </authorList>
    </citation>
    <scope>NUCLEOTIDE SEQUENCE [LARGE SCALE GENOMIC DNA]</scope>
    <source>
        <strain evidence="1 2">DSM 23040</strain>
    </source>
</reference>
<dbReference type="EC" id="3.1.2.-" evidence="1"/>
<dbReference type="AlphaFoldDB" id="A0A839R224"/>
<accession>A0A839R224</accession>
<name>A0A839R224_9MICO</name>
<keyword evidence="2" id="KW-1185">Reference proteome</keyword>
<protein>
    <submittedName>
        <fullName evidence="1">Acyl-CoA thioester hydrolase</fullName>
        <ecNumber evidence="1">3.1.2.-</ecNumber>
    </submittedName>
</protein>
<dbReference type="CDD" id="cd00586">
    <property type="entry name" value="4HBT"/>
    <property type="match status" value="1"/>
</dbReference>
<dbReference type="PANTHER" id="PTHR31793:SF24">
    <property type="entry name" value="LONG-CHAIN ACYL-COA THIOESTERASE FADM"/>
    <property type="match status" value="1"/>
</dbReference>
<dbReference type="EMBL" id="JACHWP010000001">
    <property type="protein sequence ID" value="MBB3022746.1"/>
    <property type="molecule type" value="Genomic_DNA"/>
</dbReference>
<dbReference type="InterPro" id="IPR029069">
    <property type="entry name" value="HotDog_dom_sf"/>
</dbReference>
<dbReference type="RefSeq" id="WP_183375029.1">
    <property type="nucleotide sequence ID" value="NZ_CBCSFZ010000030.1"/>
</dbReference>
<evidence type="ECO:0000313" key="2">
    <source>
        <dbReference type="Proteomes" id="UP000568050"/>
    </source>
</evidence>
<dbReference type="InterPro" id="IPR050563">
    <property type="entry name" value="4-hydroxybenzoyl-CoA_TE"/>
</dbReference>
<proteinExistence type="predicted"/>
<organism evidence="1 2">
    <name type="scientific">Helcobacillus massiliensis</name>
    <dbReference type="NCBI Taxonomy" id="521392"/>
    <lineage>
        <taxon>Bacteria</taxon>
        <taxon>Bacillati</taxon>
        <taxon>Actinomycetota</taxon>
        <taxon>Actinomycetes</taxon>
        <taxon>Micrococcales</taxon>
        <taxon>Dermabacteraceae</taxon>
        <taxon>Helcobacillus</taxon>
    </lineage>
</organism>
<dbReference type="Gene3D" id="3.10.129.10">
    <property type="entry name" value="Hotdog Thioesterase"/>
    <property type="match status" value="1"/>
</dbReference>
<dbReference type="Proteomes" id="UP000568050">
    <property type="component" value="Unassembled WGS sequence"/>
</dbReference>
<gene>
    <name evidence="1" type="ORF">FHX50_000994</name>
</gene>
<comment type="caution">
    <text evidence="1">The sequence shown here is derived from an EMBL/GenBank/DDBJ whole genome shotgun (WGS) entry which is preliminary data.</text>
</comment>
<sequence>MAHIDIPVPLRWSDLDAYGHVNNAALLTLLEEARIHAFWEVPQEQLGGGTEQSPIVLPVSADGRDLLTFVASNRIEYLKPVEYRRDGAVVRLWISRLGGASLTVDYTLHTPGRMDEALIRARTVVVLVDSSGRPTRIDDDMRERLAPWMGEPLTFRD</sequence>